<sequence length="175" mass="19443">MKSIFIGLFLYCTSSIFAQHTLVLKSGEKVSGVVIELKDDVLSMVVNRKMVTYPMLDVSTIFFNEYVPYDGALLDDTKEVVFKVDQFTVKYAIKDRKMIREPKVSIGTQDKGTVVVDIVVDRYGNIRSVLAGANGTTTSSEYLYVKAETAARSAKFDENLTGPLETKGTITIVYP</sequence>
<gene>
    <name evidence="2" type="ORF">GQN54_13330</name>
</gene>
<evidence type="ECO:0000313" key="3">
    <source>
        <dbReference type="Proteomes" id="UP000470771"/>
    </source>
</evidence>
<dbReference type="Proteomes" id="UP000470771">
    <property type="component" value="Unassembled WGS sequence"/>
</dbReference>
<protein>
    <recommendedName>
        <fullName evidence="4">TonB C-terminal domain-containing protein</fullName>
    </recommendedName>
</protein>
<feature type="signal peptide" evidence="1">
    <location>
        <begin position="1"/>
        <end position="18"/>
    </location>
</feature>
<reference evidence="2 3" key="1">
    <citation type="submission" date="2019-12" db="EMBL/GenBank/DDBJ databases">
        <authorList>
            <person name="Zhao J."/>
        </authorList>
    </citation>
    <scope>NUCLEOTIDE SEQUENCE [LARGE SCALE GENOMIC DNA]</scope>
    <source>
        <strain evidence="2 3">S-15</strain>
    </source>
</reference>
<dbReference type="RefSeq" id="WP_160634053.1">
    <property type="nucleotide sequence ID" value="NZ_WWNE01000012.1"/>
</dbReference>
<proteinExistence type="predicted"/>
<feature type="chain" id="PRO_5026873260" description="TonB C-terminal domain-containing protein" evidence="1">
    <location>
        <begin position="19"/>
        <end position="175"/>
    </location>
</feature>
<evidence type="ECO:0000256" key="1">
    <source>
        <dbReference type="SAM" id="SignalP"/>
    </source>
</evidence>
<organism evidence="2 3">
    <name type="scientific">Acidiluteibacter ferrifornacis</name>
    <dbReference type="NCBI Taxonomy" id="2692424"/>
    <lineage>
        <taxon>Bacteria</taxon>
        <taxon>Pseudomonadati</taxon>
        <taxon>Bacteroidota</taxon>
        <taxon>Flavobacteriia</taxon>
        <taxon>Flavobacteriales</taxon>
        <taxon>Cryomorphaceae</taxon>
        <taxon>Acidiluteibacter</taxon>
    </lineage>
</organism>
<name>A0A6N9NRQ5_9FLAO</name>
<keyword evidence="3" id="KW-1185">Reference proteome</keyword>
<evidence type="ECO:0008006" key="4">
    <source>
        <dbReference type="Google" id="ProtNLM"/>
    </source>
</evidence>
<evidence type="ECO:0000313" key="2">
    <source>
        <dbReference type="EMBL" id="NBG67105.1"/>
    </source>
</evidence>
<keyword evidence="1" id="KW-0732">Signal</keyword>
<accession>A0A6N9NRQ5</accession>
<dbReference type="EMBL" id="WWNE01000012">
    <property type="protein sequence ID" value="NBG67105.1"/>
    <property type="molecule type" value="Genomic_DNA"/>
</dbReference>
<dbReference type="AlphaFoldDB" id="A0A6N9NRQ5"/>
<comment type="caution">
    <text evidence="2">The sequence shown here is derived from an EMBL/GenBank/DDBJ whole genome shotgun (WGS) entry which is preliminary data.</text>
</comment>